<evidence type="ECO:0000313" key="3">
    <source>
        <dbReference type="EMBL" id="MDD2179274.1"/>
    </source>
</evidence>
<dbReference type="SUPFAM" id="SSF53850">
    <property type="entry name" value="Periplasmic binding protein-like II"/>
    <property type="match status" value="1"/>
</dbReference>
<evidence type="ECO:0000256" key="1">
    <source>
        <dbReference type="ARBA" id="ARBA00006987"/>
    </source>
</evidence>
<dbReference type="PIRSF" id="PIRSF017082">
    <property type="entry name" value="YflP"/>
    <property type="match status" value="1"/>
</dbReference>
<feature type="chain" id="PRO_5045722242" evidence="2">
    <location>
        <begin position="24"/>
        <end position="325"/>
    </location>
</feature>
<gene>
    <name evidence="3" type="ORF">OIN59_17690</name>
</gene>
<name>A0ABT5S005_9BURK</name>
<evidence type="ECO:0000256" key="2">
    <source>
        <dbReference type="SAM" id="SignalP"/>
    </source>
</evidence>
<proteinExistence type="inferred from homology"/>
<dbReference type="Proteomes" id="UP001148932">
    <property type="component" value="Unassembled WGS sequence"/>
</dbReference>
<comment type="caution">
    <text evidence="3">The sequence shown here is derived from an EMBL/GenBank/DDBJ whole genome shotgun (WGS) entry which is preliminary data.</text>
</comment>
<feature type="signal peptide" evidence="2">
    <location>
        <begin position="1"/>
        <end position="23"/>
    </location>
</feature>
<comment type="similarity">
    <text evidence="1">Belongs to the UPF0065 (bug) family.</text>
</comment>
<dbReference type="Gene3D" id="3.40.190.10">
    <property type="entry name" value="Periplasmic binding protein-like II"/>
    <property type="match status" value="1"/>
</dbReference>
<accession>A0ABT5S005</accession>
<dbReference type="Pfam" id="PF03401">
    <property type="entry name" value="TctC"/>
    <property type="match status" value="1"/>
</dbReference>
<dbReference type="InterPro" id="IPR042100">
    <property type="entry name" value="Bug_dom1"/>
</dbReference>
<dbReference type="PANTHER" id="PTHR42928">
    <property type="entry name" value="TRICARBOXYLATE-BINDING PROTEIN"/>
    <property type="match status" value="1"/>
</dbReference>
<sequence length="325" mass="34856">MLNRFRAKLGFLLASFLLVPAQATEYPTKPVTVVVGYSAGGPLDSFMRALAPRLSEALKQPVVIDNRPGANESIAAQTVAKAPADGHTLLMSTESPLTQNQFLYKKLAYVAERDFAPITQLVHVPMALVVPASFPANTLPELLALARSRKSNPINYGSTGMGGVTHLPMAMFAKNNGLEYVHVPYKGASPLIPDLLSSNVDAAFLAVSAVAPYVIDRRLKALVVSAPARATALPQIPTFYELGIEDVQASFIMALSAPAGTSQLIIDKIAGLAQKIVADKEFRAKYMEPFAYVPVSSTPAEFSAYLAKDRRVQAERIRVSGASLD</sequence>
<organism evidence="3 4">
    <name type="scientific">Acidovorax benzenivorans</name>
    <dbReference type="NCBI Taxonomy" id="2987520"/>
    <lineage>
        <taxon>Bacteria</taxon>
        <taxon>Pseudomonadati</taxon>
        <taxon>Pseudomonadota</taxon>
        <taxon>Betaproteobacteria</taxon>
        <taxon>Burkholderiales</taxon>
        <taxon>Comamonadaceae</taxon>
        <taxon>Acidovorax</taxon>
    </lineage>
</organism>
<keyword evidence="2" id="KW-0732">Signal</keyword>
<dbReference type="EMBL" id="JAPCKI010000011">
    <property type="protein sequence ID" value="MDD2179274.1"/>
    <property type="molecule type" value="Genomic_DNA"/>
</dbReference>
<keyword evidence="4" id="KW-1185">Reference proteome</keyword>
<dbReference type="PANTHER" id="PTHR42928:SF5">
    <property type="entry name" value="BLR1237 PROTEIN"/>
    <property type="match status" value="1"/>
</dbReference>
<dbReference type="InterPro" id="IPR005064">
    <property type="entry name" value="BUG"/>
</dbReference>
<evidence type="ECO:0000313" key="4">
    <source>
        <dbReference type="Proteomes" id="UP001148932"/>
    </source>
</evidence>
<dbReference type="Gene3D" id="3.40.190.150">
    <property type="entry name" value="Bordetella uptake gene, domain 1"/>
    <property type="match status" value="1"/>
</dbReference>
<reference evidence="3" key="1">
    <citation type="submission" date="2022-10" db="EMBL/GenBank/DDBJ databases">
        <title>Description of microaerobic benzene degrading bacteria.</title>
        <authorList>
            <person name="Bedics A."/>
            <person name="Tancsics A."/>
            <person name="Banerjee S."/>
        </authorList>
    </citation>
    <scope>NUCLEOTIDE SEQUENCE</scope>
    <source>
        <strain evidence="3">D2M1</strain>
    </source>
</reference>
<dbReference type="RefSeq" id="WP_274112378.1">
    <property type="nucleotide sequence ID" value="NZ_JAPCKI010000011.1"/>
</dbReference>
<protein>
    <submittedName>
        <fullName evidence="3">Tripartite tricarboxylate transporter substrate binding protein</fullName>
    </submittedName>
</protein>
<dbReference type="CDD" id="cd07012">
    <property type="entry name" value="PBP2_Bug_TTT"/>
    <property type="match status" value="1"/>
</dbReference>